<dbReference type="Proteomes" id="UP001333110">
    <property type="component" value="Unassembled WGS sequence"/>
</dbReference>
<dbReference type="PANTHER" id="PTHR33332">
    <property type="entry name" value="REVERSE TRANSCRIPTASE DOMAIN-CONTAINING PROTEIN"/>
    <property type="match status" value="1"/>
</dbReference>
<reference evidence="1 2" key="1">
    <citation type="journal article" date="2023" name="J. Hered.">
        <title>Chromosome-level genome of the wood stork (Mycteria americana) provides insight into avian chromosome evolution.</title>
        <authorList>
            <person name="Flamio R. Jr."/>
            <person name="Ramstad K.M."/>
        </authorList>
    </citation>
    <scope>NUCLEOTIDE SEQUENCE [LARGE SCALE GENOMIC DNA]</scope>
    <source>
        <strain evidence="1">JAX WOST 10</strain>
    </source>
</reference>
<evidence type="ECO:0000313" key="1">
    <source>
        <dbReference type="EMBL" id="KAK4823430.1"/>
    </source>
</evidence>
<keyword evidence="2" id="KW-1185">Reference proteome</keyword>
<dbReference type="EMBL" id="JAUNZN010000003">
    <property type="protein sequence ID" value="KAK4823430.1"/>
    <property type="molecule type" value="Genomic_DNA"/>
</dbReference>
<proteinExistence type="predicted"/>
<sequence length="195" mass="22921">MPEGQDAIQRDLNKLKKCAHVNFMRFNKDKCKVQHLGQGNCQYQYRLGDEGFESSYAEKDLGLLVDEKLDMSWQCALAAQKANHILGCTKRSVASRSLDLTLFYGKTSFQEDLDYFLPFLKNFFCCIAPHDDVINVLQIFWSFKLCQGRFRLDMRKFDFTDRVFKHWNRLPRGVVESPSLEIFKRRLDEVVRDMV</sequence>
<evidence type="ECO:0000313" key="2">
    <source>
        <dbReference type="Proteomes" id="UP001333110"/>
    </source>
</evidence>
<dbReference type="AlphaFoldDB" id="A0AAN7S081"/>
<accession>A0AAN7S081</accession>
<protein>
    <submittedName>
        <fullName evidence="1">Uncharacterized protein</fullName>
    </submittedName>
</protein>
<gene>
    <name evidence="1" type="ORF">QYF61_002116</name>
</gene>
<name>A0AAN7S081_MYCAM</name>
<comment type="caution">
    <text evidence="1">The sequence shown here is derived from an EMBL/GenBank/DDBJ whole genome shotgun (WGS) entry which is preliminary data.</text>
</comment>
<organism evidence="1 2">
    <name type="scientific">Mycteria americana</name>
    <name type="common">Wood stork</name>
    <dbReference type="NCBI Taxonomy" id="33587"/>
    <lineage>
        <taxon>Eukaryota</taxon>
        <taxon>Metazoa</taxon>
        <taxon>Chordata</taxon>
        <taxon>Craniata</taxon>
        <taxon>Vertebrata</taxon>
        <taxon>Euteleostomi</taxon>
        <taxon>Archelosauria</taxon>
        <taxon>Archosauria</taxon>
        <taxon>Dinosauria</taxon>
        <taxon>Saurischia</taxon>
        <taxon>Theropoda</taxon>
        <taxon>Coelurosauria</taxon>
        <taxon>Aves</taxon>
        <taxon>Neognathae</taxon>
        <taxon>Neoaves</taxon>
        <taxon>Aequornithes</taxon>
        <taxon>Ciconiiformes</taxon>
        <taxon>Ciconiidae</taxon>
        <taxon>Mycteria</taxon>
    </lineage>
</organism>